<name>X1I1X3_9ZZZZ</name>
<proteinExistence type="predicted"/>
<dbReference type="AlphaFoldDB" id="X1I1X3"/>
<gene>
    <name evidence="1" type="ORF">S03H2_26509</name>
</gene>
<reference evidence="1" key="1">
    <citation type="journal article" date="2014" name="Front. Microbiol.">
        <title>High frequency of phylogenetically diverse reductive dehalogenase-homologous genes in deep subseafloor sedimentary metagenomes.</title>
        <authorList>
            <person name="Kawai M."/>
            <person name="Futagami T."/>
            <person name="Toyoda A."/>
            <person name="Takaki Y."/>
            <person name="Nishi S."/>
            <person name="Hori S."/>
            <person name="Arai W."/>
            <person name="Tsubouchi T."/>
            <person name="Morono Y."/>
            <person name="Uchiyama I."/>
            <person name="Ito T."/>
            <person name="Fujiyama A."/>
            <person name="Inagaki F."/>
            <person name="Takami H."/>
        </authorList>
    </citation>
    <scope>NUCLEOTIDE SEQUENCE</scope>
    <source>
        <strain evidence="1">Expedition CK06-06</strain>
    </source>
</reference>
<organism evidence="1">
    <name type="scientific">marine sediment metagenome</name>
    <dbReference type="NCBI Taxonomy" id="412755"/>
    <lineage>
        <taxon>unclassified sequences</taxon>
        <taxon>metagenomes</taxon>
        <taxon>ecological metagenomes</taxon>
    </lineage>
</organism>
<feature type="non-terminal residue" evidence="1">
    <location>
        <position position="35"/>
    </location>
</feature>
<comment type="caution">
    <text evidence="1">The sequence shown here is derived from an EMBL/GenBank/DDBJ whole genome shotgun (WGS) entry which is preliminary data.</text>
</comment>
<dbReference type="EMBL" id="BARU01015407">
    <property type="protein sequence ID" value="GAH51533.1"/>
    <property type="molecule type" value="Genomic_DNA"/>
</dbReference>
<evidence type="ECO:0000313" key="1">
    <source>
        <dbReference type="EMBL" id="GAH51533.1"/>
    </source>
</evidence>
<sequence length="35" mass="4173">MQNEPNFQKSQMNVSIFSQMAYENKHNWTLGENEP</sequence>
<accession>X1I1X3</accession>
<protein>
    <submittedName>
        <fullName evidence="1">Uncharacterized protein</fullName>
    </submittedName>
</protein>